<keyword evidence="3" id="KW-1185">Reference proteome</keyword>
<dbReference type="Proteomes" id="UP000299102">
    <property type="component" value="Unassembled WGS sequence"/>
</dbReference>
<reference evidence="2 3" key="1">
    <citation type="journal article" date="2019" name="Commun. Biol.">
        <title>The bagworm genome reveals a unique fibroin gene that provides high tensile strength.</title>
        <authorList>
            <person name="Kono N."/>
            <person name="Nakamura H."/>
            <person name="Ohtoshi R."/>
            <person name="Tomita M."/>
            <person name="Numata K."/>
            <person name="Arakawa K."/>
        </authorList>
    </citation>
    <scope>NUCLEOTIDE SEQUENCE [LARGE SCALE GENOMIC DNA]</scope>
</reference>
<evidence type="ECO:0000313" key="3">
    <source>
        <dbReference type="Proteomes" id="UP000299102"/>
    </source>
</evidence>
<gene>
    <name evidence="2" type="ORF">EVAR_103961_1</name>
</gene>
<accession>A0A4C1YGB3</accession>
<sequence length="165" mass="17993">MEEEADCWRRKRTVGGGVDHRNAHSMDKATAEASSFTSLLHTCIKETVAGDVRHTSSMSRSAGRHASPTRDTSTRHLRRNLIFGARGRPSSGSARSPARAVASYAHKLLVSSEISGSKSKLRPGLEIGSEIDRSKTGNSFYFYVGTADYTDTLPNGMGRNIYWAS</sequence>
<dbReference type="EMBL" id="BGZK01001182">
    <property type="protein sequence ID" value="GBP73679.1"/>
    <property type="molecule type" value="Genomic_DNA"/>
</dbReference>
<evidence type="ECO:0000313" key="2">
    <source>
        <dbReference type="EMBL" id="GBP73679.1"/>
    </source>
</evidence>
<comment type="caution">
    <text evidence="2">The sequence shown here is derived from an EMBL/GenBank/DDBJ whole genome shotgun (WGS) entry which is preliminary data.</text>
</comment>
<dbReference type="AlphaFoldDB" id="A0A4C1YGB3"/>
<name>A0A4C1YGB3_EUMVA</name>
<feature type="region of interest" description="Disordered" evidence="1">
    <location>
        <begin position="54"/>
        <end position="74"/>
    </location>
</feature>
<protein>
    <submittedName>
        <fullName evidence="2">Uncharacterized protein</fullName>
    </submittedName>
</protein>
<organism evidence="2 3">
    <name type="scientific">Eumeta variegata</name>
    <name type="common">Bagworm moth</name>
    <name type="synonym">Eumeta japonica</name>
    <dbReference type="NCBI Taxonomy" id="151549"/>
    <lineage>
        <taxon>Eukaryota</taxon>
        <taxon>Metazoa</taxon>
        <taxon>Ecdysozoa</taxon>
        <taxon>Arthropoda</taxon>
        <taxon>Hexapoda</taxon>
        <taxon>Insecta</taxon>
        <taxon>Pterygota</taxon>
        <taxon>Neoptera</taxon>
        <taxon>Endopterygota</taxon>
        <taxon>Lepidoptera</taxon>
        <taxon>Glossata</taxon>
        <taxon>Ditrysia</taxon>
        <taxon>Tineoidea</taxon>
        <taxon>Psychidae</taxon>
        <taxon>Oiketicinae</taxon>
        <taxon>Eumeta</taxon>
    </lineage>
</organism>
<evidence type="ECO:0000256" key="1">
    <source>
        <dbReference type="SAM" id="MobiDB-lite"/>
    </source>
</evidence>
<proteinExistence type="predicted"/>